<dbReference type="Gene3D" id="2.40.70.10">
    <property type="entry name" value="Acid Proteases"/>
    <property type="match status" value="1"/>
</dbReference>
<evidence type="ECO:0000313" key="10">
    <source>
        <dbReference type="Proteomes" id="UP000515211"/>
    </source>
</evidence>
<dbReference type="GO" id="GO:0003964">
    <property type="term" value="F:RNA-directed DNA polymerase activity"/>
    <property type="evidence" value="ECO:0007669"/>
    <property type="project" value="UniProtKB-KW"/>
</dbReference>
<dbReference type="Pfam" id="PF17921">
    <property type="entry name" value="Integrase_H2C2"/>
    <property type="match status" value="1"/>
</dbReference>
<dbReference type="RefSeq" id="XP_015939656.1">
    <property type="nucleotide sequence ID" value="XM_016084170.1"/>
</dbReference>
<keyword evidence="3" id="KW-0540">Nuclease</keyword>
<feature type="compositionally biased region" description="Basic and acidic residues" evidence="7">
    <location>
        <begin position="1"/>
        <end position="10"/>
    </location>
</feature>
<keyword evidence="1" id="KW-0808">Transferase</keyword>
<keyword evidence="5" id="KW-0378">Hydrolase</keyword>
<dbReference type="InterPro" id="IPR021109">
    <property type="entry name" value="Peptidase_aspartic_dom_sf"/>
</dbReference>
<reference evidence="10" key="1">
    <citation type="journal article" date="2016" name="Nat. Genet.">
        <title>The genome sequences of Arachis duranensis and Arachis ipaensis, the diploid ancestors of cultivated peanut.</title>
        <authorList>
            <person name="Bertioli D.J."/>
            <person name="Cannon S.B."/>
            <person name="Froenicke L."/>
            <person name="Huang G."/>
            <person name="Farmer A.D."/>
            <person name="Cannon E.K."/>
            <person name="Liu X."/>
            <person name="Gao D."/>
            <person name="Clevenger J."/>
            <person name="Dash S."/>
            <person name="Ren L."/>
            <person name="Moretzsohn M.C."/>
            <person name="Shirasawa K."/>
            <person name="Huang W."/>
            <person name="Vidigal B."/>
            <person name="Abernathy B."/>
            <person name="Chu Y."/>
            <person name="Niederhuth C.E."/>
            <person name="Umale P."/>
            <person name="Araujo A.C."/>
            <person name="Kozik A."/>
            <person name="Kim K.D."/>
            <person name="Burow M.D."/>
            <person name="Varshney R.K."/>
            <person name="Wang X."/>
            <person name="Zhang X."/>
            <person name="Barkley N."/>
            <person name="Guimaraes P.M."/>
            <person name="Isobe S."/>
            <person name="Guo B."/>
            <person name="Liao B."/>
            <person name="Stalker H.T."/>
            <person name="Schmitz R.J."/>
            <person name="Scheffler B.E."/>
            <person name="Leal-Bertioli S.C."/>
            <person name="Xun X."/>
            <person name="Jackson S.A."/>
            <person name="Michelmore R."/>
            <person name="Ozias-Akins P."/>
        </authorList>
    </citation>
    <scope>NUCLEOTIDE SEQUENCE [LARGE SCALE GENOMIC DNA]</scope>
    <source>
        <strain evidence="10">cv. V14167</strain>
    </source>
</reference>
<dbReference type="Gene3D" id="1.10.340.70">
    <property type="match status" value="1"/>
</dbReference>
<protein>
    <submittedName>
        <fullName evidence="11">Uncharacterized protein LOC107465175</fullName>
    </submittedName>
</protein>
<evidence type="ECO:0000313" key="11">
    <source>
        <dbReference type="RefSeq" id="XP_015939656.1"/>
    </source>
</evidence>
<keyword evidence="2" id="KW-0548">Nucleotidyltransferase</keyword>
<evidence type="ECO:0000259" key="8">
    <source>
        <dbReference type="Pfam" id="PF17917"/>
    </source>
</evidence>
<dbReference type="InterPro" id="IPR041588">
    <property type="entry name" value="Integrase_H2C2"/>
</dbReference>
<dbReference type="GO" id="GO:0016787">
    <property type="term" value="F:hydrolase activity"/>
    <property type="evidence" value="ECO:0007669"/>
    <property type="project" value="UniProtKB-KW"/>
</dbReference>
<dbReference type="InterPro" id="IPR041373">
    <property type="entry name" value="RT_RNaseH"/>
</dbReference>
<dbReference type="GeneID" id="107465175"/>
<evidence type="ECO:0000256" key="5">
    <source>
        <dbReference type="ARBA" id="ARBA00022801"/>
    </source>
</evidence>
<dbReference type="GO" id="GO:0004519">
    <property type="term" value="F:endonuclease activity"/>
    <property type="evidence" value="ECO:0007669"/>
    <property type="project" value="UniProtKB-KW"/>
</dbReference>
<evidence type="ECO:0000256" key="2">
    <source>
        <dbReference type="ARBA" id="ARBA00022695"/>
    </source>
</evidence>
<dbReference type="Pfam" id="PF17917">
    <property type="entry name" value="RT_RNaseH"/>
    <property type="match status" value="1"/>
</dbReference>
<dbReference type="AlphaFoldDB" id="A0A6P4BGY2"/>
<dbReference type="PANTHER" id="PTHR33067:SF9">
    <property type="entry name" value="RNA-DIRECTED DNA POLYMERASE"/>
    <property type="match status" value="1"/>
</dbReference>
<keyword evidence="10" id="KW-1185">Reference proteome</keyword>
<dbReference type="PANTHER" id="PTHR33067">
    <property type="entry name" value="RNA-DIRECTED DNA POLYMERASE-RELATED"/>
    <property type="match status" value="1"/>
</dbReference>
<dbReference type="Proteomes" id="UP000515211">
    <property type="component" value="Chromosome 9"/>
</dbReference>
<evidence type="ECO:0000256" key="3">
    <source>
        <dbReference type="ARBA" id="ARBA00022722"/>
    </source>
</evidence>
<evidence type="ECO:0000256" key="7">
    <source>
        <dbReference type="SAM" id="MobiDB-lite"/>
    </source>
</evidence>
<feature type="domain" description="Reverse transcriptase RNase H-like" evidence="8">
    <location>
        <begin position="179"/>
        <end position="239"/>
    </location>
</feature>
<keyword evidence="6" id="KW-0695">RNA-directed DNA polymerase</keyword>
<keyword evidence="4" id="KW-0255">Endonuclease</keyword>
<dbReference type="CDD" id="cd00303">
    <property type="entry name" value="retropepsin_like"/>
    <property type="match status" value="1"/>
</dbReference>
<feature type="region of interest" description="Disordered" evidence="7">
    <location>
        <begin position="1"/>
        <end position="25"/>
    </location>
</feature>
<dbReference type="InterPro" id="IPR043502">
    <property type="entry name" value="DNA/RNA_pol_sf"/>
</dbReference>
<reference evidence="11" key="2">
    <citation type="submission" date="2025-08" db="UniProtKB">
        <authorList>
            <consortium name="RefSeq"/>
        </authorList>
    </citation>
    <scope>IDENTIFICATION</scope>
    <source>
        <tissue evidence="11">Whole plant</tissue>
    </source>
</reference>
<sequence>MGESTKEQRQELNFTPPLPYPQRFSKETKNQHFPKFLEVFKKLEINIPLAKALEQMPLYVKFLKELINKKRSWQETEIILLTEECSAVIQGGIPPKLKDPGSFVVSCTIGKMTLDKALCDLGASINLMPLSMMRKLAIKELKPTRMSLVMADRSIKTPNGIVENFLVKVGEFIFPADFKNYTTTEKELLAIVYAFDKFRQYLIGSKVIVYTDHAALKYLMSKQDSKPRLIRWVLLLQEFDIEVRDRKGSENQVADHLSRVPQEAYQDRPQQVNENFPDEHLFQIQQVPWFADIENYKVGRKIPQEFSKQQVKKLLNEARKFLWDEPFLFKRCSDGMIRRYVHENEMKDILWHCHGSAYGGHFGPERIATKVLQNSFYWPTIFKDAREYILVAVEYVSKWVEAIATTISEKLKANTCESCWGITESKWHSSIRKYSKRTCECRLLLILRVHYNLVTSRVSI</sequence>
<evidence type="ECO:0000256" key="6">
    <source>
        <dbReference type="ARBA" id="ARBA00022918"/>
    </source>
</evidence>
<accession>A0A6P4BGY2</accession>
<organism evidence="10 11">
    <name type="scientific">Arachis duranensis</name>
    <name type="common">Wild peanut</name>
    <dbReference type="NCBI Taxonomy" id="130453"/>
    <lineage>
        <taxon>Eukaryota</taxon>
        <taxon>Viridiplantae</taxon>
        <taxon>Streptophyta</taxon>
        <taxon>Embryophyta</taxon>
        <taxon>Tracheophyta</taxon>
        <taxon>Spermatophyta</taxon>
        <taxon>Magnoliopsida</taxon>
        <taxon>eudicotyledons</taxon>
        <taxon>Gunneridae</taxon>
        <taxon>Pentapetalae</taxon>
        <taxon>rosids</taxon>
        <taxon>fabids</taxon>
        <taxon>Fabales</taxon>
        <taxon>Fabaceae</taxon>
        <taxon>Papilionoideae</taxon>
        <taxon>50 kb inversion clade</taxon>
        <taxon>dalbergioids sensu lato</taxon>
        <taxon>Dalbergieae</taxon>
        <taxon>Pterocarpus clade</taxon>
        <taxon>Arachis</taxon>
    </lineage>
</organism>
<dbReference type="KEGG" id="adu:107465175"/>
<feature type="domain" description="Integrase zinc-binding" evidence="9">
    <location>
        <begin position="342"/>
        <end position="389"/>
    </location>
</feature>
<dbReference type="CDD" id="cd09274">
    <property type="entry name" value="RNase_HI_RT_Ty3"/>
    <property type="match status" value="1"/>
</dbReference>
<gene>
    <name evidence="11" type="primary">LOC107465175</name>
</gene>
<proteinExistence type="predicted"/>
<evidence type="ECO:0000256" key="1">
    <source>
        <dbReference type="ARBA" id="ARBA00022679"/>
    </source>
</evidence>
<evidence type="ECO:0000256" key="4">
    <source>
        <dbReference type="ARBA" id="ARBA00022759"/>
    </source>
</evidence>
<dbReference type="SUPFAM" id="SSF56672">
    <property type="entry name" value="DNA/RNA polymerases"/>
    <property type="match status" value="1"/>
</dbReference>
<evidence type="ECO:0000259" key="9">
    <source>
        <dbReference type="Pfam" id="PF17921"/>
    </source>
</evidence>
<name>A0A6P4BGY2_ARADU</name>